<dbReference type="NCBIfam" id="NF011709">
    <property type="entry name" value="PRK15130.1"/>
    <property type="match status" value="1"/>
</dbReference>
<dbReference type="PANTHER" id="PTHR43415">
    <property type="entry name" value="SPERMIDINE N(1)-ACETYLTRANSFERASE"/>
    <property type="match status" value="1"/>
</dbReference>
<dbReference type="InterPro" id="IPR000182">
    <property type="entry name" value="GNAT_dom"/>
</dbReference>
<keyword evidence="3" id="KW-1185">Reference proteome</keyword>
<keyword evidence="2" id="KW-0808">Transferase</keyword>
<sequence length="179" mass="21479">MERIMDNEIRLRALEQTDLRFIHQLNNNRSIMSYWFEEPYESYYELEELFRKHIHDSNERRFIVENADKQSIGLVELVEINSIHRSAEFQIIIAPDYQGCGYARTLINKALNYAFTILNLHKVYLHVAVNNERAIHLYEKSGFVEEGHLVKEIFVNGEYCDIKRMYILQDTYLENRNKQ</sequence>
<dbReference type="InterPro" id="IPR016181">
    <property type="entry name" value="Acyl_CoA_acyltransferase"/>
</dbReference>
<dbReference type="Pfam" id="PF13302">
    <property type="entry name" value="Acetyltransf_3"/>
    <property type="match status" value="1"/>
</dbReference>
<dbReference type="Proteomes" id="UP000273252">
    <property type="component" value="Unassembled WGS sequence"/>
</dbReference>
<evidence type="ECO:0000259" key="1">
    <source>
        <dbReference type="PROSITE" id="PS51186"/>
    </source>
</evidence>
<gene>
    <name evidence="2" type="ORF">DZ860_11245</name>
</gene>
<dbReference type="SUPFAM" id="SSF55729">
    <property type="entry name" value="Acyl-CoA N-acyltransferases (Nat)"/>
    <property type="match status" value="1"/>
</dbReference>
<evidence type="ECO:0000313" key="2">
    <source>
        <dbReference type="EMBL" id="RJX71504.1"/>
    </source>
</evidence>
<evidence type="ECO:0000313" key="3">
    <source>
        <dbReference type="Proteomes" id="UP000273252"/>
    </source>
</evidence>
<proteinExistence type="predicted"/>
<dbReference type="AlphaFoldDB" id="A0A3A6QR44"/>
<name>A0A3A6QR44_9VIBR</name>
<feature type="domain" description="N-acetyltransferase" evidence="1">
    <location>
        <begin position="9"/>
        <end position="166"/>
    </location>
</feature>
<organism evidence="2 3">
    <name type="scientific">Vibrio sinensis</name>
    <dbReference type="NCBI Taxonomy" id="2302434"/>
    <lineage>
        <taxon>Bacteria</taxon>
        <taxon>Pseudomonadati</taxon>
        <taxon>Pseudomonadota</taxon>
        <taxon>Gammaproteobacteria</taxon>
        <taxon>Vibrionales</taxon>
        <taxon>Vibrionaceae</taxon>
        <taxon>Vibrio</taxon>
    </lineage>
</organism>
<accession>A0A3A6QR44</accession>
<dbReference type="Gene3D" id="3.40.630.30">
    <property type="match status" value="1"/>
</dbReference>
<dbReference type="OrthoDB" id="9795206at2"/>
<dbReference type="CDD" id="cd04301">
    <property type="entry name" value="NAT_SF"/>
    <property type="match status" value="1"/>
</dbReference>
<dbReference type="GO" id="GO:0004145">
    <property type="term" value="F:diamine N-acetyltransferase activity"/>
    <property type="evidence" value="ECO:0007669"/>
    <property type="project" value="TreeGrafter"/>
</dbReference>
<dbReference type="PANTHER" id="PTHR43415:SF6">
    <property type="entry name" value="SPERMIDINE N(1)-ACETYLTRANSFERASE"/>
    <property type="match status" value="1"/>
</dbReference>
<protein>
    <submittedName>
        <fullName evidence="2">Spermidine N1-acetyltransferase</fullName>
    </submittedName>
</protein>
<dbReference type="PROSITE" id="PS51186">
    <property type="entry name" value="GNAT"/>
    <property type="match status" value="1"/>
</dbReference>
<dbReference type="EMBL" id="QVMU01000008">
    <property type="protein sequence ID" value="RJX71504.1"/>
    <property type="molecule type" value="Genomic_DNA"/>
</dbReference>
<reference evidence="2 3" key="1">
    <citation type="submission" date="2018-08" db="EMBL/GenBank/DDBJ databases">
        <title>Vibrio isolated from the Eastern China Marginal Seas.</title>
        <authorList>
            <person name="Li Y."/>
        </authorList>
    </citation>
    <scope>NUCLEOTIDE SEQUENCE [LARGE SCALE GENOMIC DNA]</scope>
    <source>
        <strain evidence="2 3">BEI233</strain>
    </source>
</reference>
<comment type="caution">
    <text evidence="2">The sequence shown here is derived from an EMBL/GenBank/DDBJ whole genome shotgun (WGS) entry which is preliminary data.</text>
</comment>